<evidence type="ECO:0000313" key="1">
    <source>
        <dbReference type="EMBL" id="MBM6949374.1"/>
    </source>
</evidence>
<dbReference type="AlphaFoldDB" id="A0A939BHS4"/>
<name>A0A939BHS4_9CLOT</name>
<dbReference type="Proteomes" id="UP000705508">
    <property type="component" value="Unassembled WGS sequence"/>
</dbReference>
<gene>
    <name evidence="1" type="ORF">H6A20_12095</name>
</gene>
<accession>A0A939BHS4</accession>
<sequence>MMLWIGLMLASCGGVIGMAVYSKRKKLHAK</sequence>
<evidence type="ECO:0000313" key="2">
    <source>
        <dbReference type="Proteomes" id="UP000705508"/>
    </source>
</evidence>
<protein>
    <recommendedName>
        <fullName evidence="3">LPXTG cell wall anchor domain-containing protein</fullName>
    </recommendedName>
</protein>
<comment type="caution">
    <text evidence="1">The sequence shown here is derived from an EMBL/GenBank/DDBJ whole genome shotgun (WGS) entry which is preliminary data.</text>
</comment>
<organism evidence="1 2">
    <name type="scientific">Mordavella massiliensis</name>
    <dbReference type="NCBI Taxonomy" id="1871024"/>
    <lineage>
        <taxon>Bacteria</taxon>
        <taxon>Bacillati</taxon>
        <taxon>Bacillota</taxon>
        <taxon>Clostridia</taxon>
        <taxon>Eubacteriales</taxon>
        <taxon>Clostridiaceae</taxon>
        <taxon>Mordavella</taxon>
    </lineage>
</organism>
<reference evidence="1" key="1">
    <citation type="submission" date="2020-08" db="EMBL/GenBank/DDBJ databases">
        <authorList>
            <person name="Cejkova D."/>
            <person name="Kubasova T."/>
            <person name="Jahodarova E."/>
            <person name="Rychlik I."/>
        </authorList>
    </citation>
    <scope>NUCLEOTIDE SEQUENCE</scope>
    <source>
        <strain evidence="1">An582</strain>
    </source>
</reference>
<reference evidence="1" key="2">
    <citation type="journal article" date="2021" name="Sci. Rep.">
        <title>The distribution of antibiotic resistance genes in chicken gut microbiota commensals.</title>
        <authorList>
            <person name="Juricova H."/>
            <person name="Matiasovicova J."/>
            <person name="Kubasova T."/>
            <person name="Cejkova D."/>
            <person name="Rychlik I."/>
        </authorList>
    </citation>
    <scope>NUCLEOTIDE SEQUENCE</scope>
    <source>
        <strain evidence="1">An582</strain>
    </source>
</reference>
<proteinExistence type="predicted"/>
<evidence type="ECO:0008006" key="3">
    <source>
        <dbReference type="Google" id="ProtNLM"/>
    </source>
</evidence>
<dbReference type="EMBL" id="JACJKS010000024">
    <property type="protein sequence ID" value="MBM6949374.1"/>
    <property type="molecule type" value="Genomic_DNA"/>
</dbReference>